<keyword evidence="5 8" id="KW-0378">Hydrolase</keyword>
<comment type="caution">
    <text evidence="10">The sequence shown here is derived from an EMBL/GenBank/DDBJ whole genome shotgun (WGS) entry which is preliminary data.</text>
</comment>
<keyword evidence="4 8" id="KW-0479">Metal-binding</keyword>
<keyword evidence="3 8" id="KW-0540">Nuclease</keyword>
<feature type="binding site" evidence="8">
    <location>
        <position position="6"/>
    </location>
    <ligand>
        <name>Mg(2+)</name>
        <dbReference type="ChEBI" id="CHEBI:18420"/>
    </ligand>
</feature>
<dbReference type="EC" id="3.1.-.-" evidence="8"/>
<dbReference type="CDD" id="cd09881">
    <property type="entry name" value="PIN_VapC4-5_FitB-like"/>
    <property type="match status" value="1"/>
</dbReference>
<evidence type="ECO:0000313" key="11">
    <source>
        <dbReference type="Proteomes" id="UP000241848"/>
    </source>
</evidence>
<dbReference type="SUPFAM" id="SSF88723">
    <property type="entry name" value="PIN domain-like"/>
    <property type="match status" value="1"/>
</dbReference>
<keyword evidence="2 8" id="KW-1277">Toxin-antitoxin system</keyword>
<evidence type="ECO:0000256" key="3">
    <source>
        <dbReference type="ARBA" id="ARBA00022722"/>
    </source>
</evidence>
<dbReference type="Gene3D" id="3.40.50.1010">
    <property type="entry name" value="5'-nuclease"/>
    <property type="match status" value="1"/>
</dbReference>
<feature type="binding site" evidence="8">
    <location>
        <position position="98"/>
    </location>
    <ligand>
        <name>Mg(2+)</name>
        <dbReference type="ChEBI" id="CHEBI:18420"/>
    </ligand>
</feature>
<dbReference type="AlphaFoldDB" id="A0A2T2WD63"/>
<evidence type="ECO:0000256" key="6">
    <source>
        <dbReference type="ARBA" id="ARBA00022842"/>
    </source>
</evidence>
<evidence type="ECO:0000256" key="7">
    <source>
        <dbReference type="ARBA" id="ARBA00038093"/>
    </source>
</evidence>
<dbReference type="InterPro" id="IPR050556">
    <property type="entry name" value="Type_II_TA_system_RNase"/>
</dbReference>
<dbReference type="GO" id="GO:0000287">
    <property type="term" value="F:magnesium ion binding"/>
    <property type="evidence" value="ECO:0007669"/>
    <property type="project" value="UniProtKB-UniRule"/>
</dbReference>
<evidence type="ECO:0000256" key="8">
    <source>
        <dbReference type="HAMAP-Rule" id="MF_00265"/>
    </source>
</evidence>
<evidence type="ECO:0000256" key="1">
    <source>
        <dbReference type="ARBA" id="ARBA00001946"/>
    </source>
</evidence>
<evidence type="ECO:0000256" key="5">
    <source>
        <dbReference type="ARBA" id="ARBA00022801"/>
    </source>
</evidence>
<organism evidence="10 11">
    <name type="scientific">Sulfobacillus acidophilus</name>
    <dbReference type="NCBI Taxonomy" id="53633"/>
    <lineage>
        <taxon>Bacteria</taxon>
        <taxon>Bacillati</taxon>
        <taxon>Bacillota</taxon>
        <taxon>Clostridia</taxon>
        <taxon>Eubacteriales</taxon>
        <taxon>Clostridiales Family XVII. Incertae Sedis</taxon>
        <taxon>Sulfobacillus</taxon>
    </lineage>
</organism>
<comment type="similarity">
    <text evidence="7 8">Belongs to the PINc/VapC protein family.</text>
</comment>
<dbReference type="GO" id="GO:0016787">
    <property type="term" value="F:hydrolase activity"/>
    <property type="evidence" value="ECO:0007669"/>
    <property type="project" value="UniProtKB-KW"/>
</dbReference>
<keyword evidence="6 8" id="KW-0460">Magnesium</keyword>
<sequence length="134" mass="15159">MRYMLDTNICIYLIKNRSDELLHRMRRLHTGEVGVSIVTVAELQYGVSKSQQKERNQVALEAFLLPLEIADFSVDSTLAYGEIRADLEKQGHPIGPLDTLIAAHARSLDVRLVTDNTRKFAHVPGLRVEDWTST</sequence>
<name>A0A2T2WD63_9FIRM</name>
<dbReference type="Pfam" id="PF01850">
    <property type="entry name" value="PIN"/>
    <property type="match status" value="1"/>
</dbReference>
<dbReference type="HAMAP" id="MF_00265">
    <property type="entry name" value="VapC_Nob1"/>
    <property type="match status" value="1"/>
</dbReference>
<dbReference type="Proteomes" id="UP000241848">
    <property type="component" value="Unassembled WGS sequence"/>
</dbReference>
<dbReference type="GO" id="GO:0090729">
    <property type="term" value="F:toxin activity"/>
    <property type="evidence" value="ECO:0007669"/>
    <property type="project" value="UniProtKB-KW"/>
</dbReference>
<feature type="domain" description="PIN" evidence="9">
    <location>
        <begin position="3"/>
        <end position="125"/>
    </location>
</feature>
<accession>A0A2T2WD63</accession>
<evidence type="ECO:0000256" key="4">
    <source>
        <dbReference type="ARBA" id="ARBA00022723"/>
    </source>
</evidence>
<proteinExistence type="inferred from homology"/>
<reference evidence="10 11" key="1">
    <citation type="journal article" date="2014" name="BMC Genomics">
        <title>Comparison of environmental and isolate Sulfobacillus genomes reveals diverse carbon, sulfur, nitrogen, and hydrogen metabolisms.</title>
        <authorList>
            <person name="Justice N.B."/>
            <person name="Norman A."/>
            <person name="Brown C.T."/>
            <person name="Singh A."/>
            <person name="Thomas B.C."/>
            <person name="Banfield J.F."/>
        </authorList>
    </citation>
    <scope>NUCLEOTIDE SEQUENCE [LARGE SCALE GENOMIC DNA]</scope>
    <source>
        <strain evidence="10">AMDSBA3</strain>
    </source>
</reference>
<protein>
    <recommendedName>
        <fullName evidence="8">Ribonuclease VapC</fullName>
        <shortName evidence="8">RNase VapC</shortName>
        <ecNumber evidence="8">3.1.-.-</ecNumber>
    </recommendedName>
    <alternativeName>
        <fullName evidence="8">Toxin VapC</fullName>
    </alternativeName>
</protein>
<dbReference type="InterPro" id="IPR029060">
    <property type="entry name" value="PIN-like_dom_sf"/>
</dbReference>
<dbReference type="PANTHER" id="PTHR33653:SF1">
    <property type="entry name" value="RIBONUCLEASE VAPC2"/>
    <property type="match status" value="1"/>
</dbReference>
<evidence type="ECO:0000256" key="2">
    <source>
        <dbReference type="ARBA" id="ARBA00022649"/>
    </source>
</evidence>
<gene>
    <name evidence="8" type="primary">vapC</name>
    <name evidence="10" type="ORF">C7B45_16110</name>
</gene>
<dbReference type="PANTHER" id="PTHR33653">
    <property type="entry name" value="RIBONUCLEASE VAPC2"/>
    <property type="match status" value="1"/>
</dbReference>
<comment type="cofactor">
    <cofactor evidence="1 8">
        <name>Mg(2+)</name>
        <dbReference type="ChEBI" id="CHEBI:18420"/>
    </cofactor>
</comment>
<keyword evidence="8" id="KW-0800">Toxin</keyword>
<dbReference type="InterPro" id="IPR022907">
    <property type="entry name" value="VapC_family"/>
</dbReference>
<dbReference type="GO" id="GO:0004540">
    <property type="term" value="F:RNA nuclease activity"/>
    <property type="evidence" value="ECO:0007669"/>
    <property type="project" value="InterPro"/>
</dbReference>
<evidence type="ECO:0000259" key="9">
    <source>
        <dbReference type="Pfam" id="PF01850"/>
    </source>
</evidence>
<comment type="function">
    <text evidence="8">Toxic component of a toxin-antitoxin (TA) system. An RNase.</text>
</comment>
<evidence type="ECO:0000313" key="10">
    <source>
        <dbReference type="EMBL" id="PSR20185.1"/>
    </source>
</evidence>
<dbReference type="InterPro" id="IPR002716">
    <property type="entry name" value="PIN_dom"/>
</dbReference>
<dbReference type="EMBL" id="PXYV01000079">
    <property type="protein sequence ID" value="PSR20185.1"/>
    <property type="molecule type" value="Genomic_DNA"/>
</dbReference>